<dbReference type="Gene3D" id="3.30.40.10">
    <property type="entry name" value="Zinc/RING finger domain, C3HC4 (zinc finger)"/>
    <property type="match status" value="1"/>
</dbReference>
<feature type="compositionally biased region" description="Low complexity" evidence="4">
    <location>
        <begin position="41"/>
        <end position="50"/>
    </location>
</feature>
<comment type="caution">
    <text evidence="7">The sequence shown here is derived from an EMBL/GenBank/DDBJ whole genome shotgun (WGS) entry which is preliminary data.</text>
</comment>
<keyword evidence="1" id="KW-0479">Metal-binding</keyword>
<dbReference type="OrthoDB" id="264354at2759"/>
<gene>
    <name evidence="7" type="ORF">VP01_947g5</name>
</gene>
<dbReference type="Pfam" id="PF12906">
    <property type="entry name" value="RINGv"/>
    <property type="match status" value="1"/>
</dbReference>
<evidence type="ECO:0000259" key="6">
    <source>
        <dbReference type="PROSITE" id="PS51292"/>
    </source>
</evidence>
<dbReference type="CDD" id="cd16495">
    <property type="entry name" value="RING_CH-C4HC3_MARCH"/>
    <property type="match status" value="1"/>
</dbReference>
<feature type="compositionally biased region" description="Basic and acidic residues" evidence="4">
    <location>
        <begin position="122"/>
        <end position="133"/>
    </location>
</feature>
<dbReference type="InterPro" id="IPR013083">
    <property type="entry name" value="Znf_RING/FYVE/PHD"/>
</dbReference>
<feature type="domain" description="RING-CH-type" evidence="6">
    <location>
        <begin position="159"/>
        <end position="228"/>
    </location>
</feature>
<organism evidence="7 8">
    <name type="scientific">Puccinia sorghi</name>
    <dbReference type="NCBI Taxonomy" id="27349"/>
    <lineage>
        <taxon>Eukaryota</taxon>
        <taxon>Fungi</taxon>
        <taxon>Dikarya</taxon>
        <taxon>Basidiomycota</taxon>
        <taxon>Pucciniomycotina</taxon>
        <taxon>Pucciniomycetes</taxon>
        <taxon>Pucciniales</taxon>
        <taxon>Pucciniaceae</taxon>
        <taxon>Puccinia</taxon>
    </lineage>
</organism>
<dbReference type="AlphaFoldDB" id="A0A0L6U6I6"/>
<feature type="region of interest" description="Disordered" evidence="4">
    <location>
        <begin position="312"/>
        <end position="331"/>
    </location>
</feature>
<dbReference type="InterPro" id="IPR011016">
    <property type="entry name" value="Znf_RING-CH"/>
</dbReference>
<feature type="region of interest" description="Disordered" evidence="4">
    <location>
        <begin position="122"/>
        <end position="158"/>
    </location>
</feature>
<dbReference type="GO" id="GO:0008270">
    <property type="term" value="F:zinc ion binding"/>
    <property type="evidence" value="ECO:0007669"/>
    <property type="project" value="UniProtKB-KW"/>
</dbReference>
<evidence type="ECO:0000313" key="7">
    <source>
        <dbReference type="EMBL" id="KNZ44138.1"/>
    </source>
</evidence>
<keyword evidence="5" id="KW-0812">Transmembrane</keyword>
<feature type="compositionally biased region" description="Low complexity" evidence="4">
    <location>
        <begin position="316"/>
        <end position="325"/>
    </location>
</feature>
<dbReference type="STRING" id="27349.A0A0L6U6I6"/>
<keyword evidence="5" id="KW-1133">Transmembrane helix</keyword>
<feature type="region of interest" description="Disordered" evidence="4">
    <location>
        <begin position="25"/>
        <end position="105"/>
    </location>
</feature>
<keyword evidence="2" id="KW-0863">Zinc-finger</keyword>
<dbReference type="SMART" id="SM00744">
    <property type="entry name" value="RINGv"/>
    <property type="match status" value="1"/>
</dbReference>
<feature type="region of interest" description="Disordered" evidence="4">
    <location>
        <begin position="362"/>
        <end position="409"/>
    </location>
</feature>
<keyword evidence="8" id="KW-1185">Reference proteome</keyword>
<feature type="transmembrane region" description="Helical" evidence="5">
    <location>
        <begin position="241"/>
        <end position="265"/>
    </location>
</feature>
<name>A0A0L6U6I6_9BASI</name>
<dbReference type="PANTHER" id="PTHR46347:SF1">
    <property type="entry name" value="RING_FYVE_PHD ZINC FINGER SUPERFAMILY PROTEIN"/>
    <property type="match status" value="1"/>
</dbReference>
<dbReference type="PROSITE" id="PS51292">
    <property type="entry name" value="ZF_RING_CH"/>
    <property type="match status" value="1"/>
</dbReference>
<feature type="compositionally biased region" description="Basic and acidic residues" evidence="4">
    <location>
        <begin position="383"/>
        <end position="399"/>
    </location>
</feature>
<evidence type="ECO:0000256" key="1">
    <source>
        <dbReference type="ARBA" id="ARBA00022723"/>
    </source>
</evidence>
<accession>A0A0L6U6I6</accession>
<sequence>MTMCMVLIRDEEVCRLSELIHHFSRRRSTRSGSMPTYNMLDDNNINSNNSHDQADTPSSNYGQPQLRQRNTNTHQDHHAEHSSYSAKNHDTISSGHSEHELSHQELTQGDICKIEDSIINHSSHQETTHREASAAETTDANHTSPAGATEGMKTNTEDEVVDEEPLCRICLSGRDDADPSLGRFIQPCLCRGTMAFIHVGCLQRWRITSPSPKSFYRCDQCGYRYKLRRAKIAGLAENTAILGGVTFMVFFILVIVSGFISSWLLESYSQMTTLESQWDSGLGSFSYDSTGKIVGEVVGEAVRVLNSKLHVDGTRSSRSTGTTPIRRSKLVTQAQAESQISKLKPLQTAESEEHTYRYVRAKGGNGQERSSEPIAVHSIRPSKRTDGTDHSWSMSKREDEENEGESSEEPMHIFQRIMMTVFSKLEVLIKHTIKGLAFIGVMSFFQLAMSVTLFSPWNFGIRNSVLRMMRTGSTSRTSAGRAAADPNGIGSLLILIFVLLGVLKAIQSVWKFVRKSSQWALRKIEDGVLDVRSS</sequence>
<evidence type="ECO:0000256" key="2">
    <source>
        <dbReference type="ARBA" id="ARBA00022771"/>
    </source>
</evidence>
<feature type="compositionally biased region" description="Polar residues" evidence="4">
    <location>
        <begin position="135"/>
        <end position="146"/>
    </location>
</feature>
<dbReference type="SUPFAM" id="SSF57850">
    <property type="entry name" value="RING/U-box"/>
    <property type="match status" value="1"/>
</dbReference>
<dbReference type="Proteomes" id="UP000037035">
    <property type="component" value="Unassembled WGS sequence"/>
</dbReference>
<evidence type="ECO:0000256" key="4">
    <source>
        <dbReference type="SAM" id="MobiDB-lite"/>
    </source>
</evidence>
<keyword evidence="3" id="KW-0862">Zinc</keyword>
<feature type="compositionally biased region" description="Polar residues" evidence="4">
    <location>
        <begin position="55"/>
        <end position="73"/>
    </location>
</feature>
<evidence type="ECO:0000313" key="8">
    <source>
        <dbReference type="Proteomes" id="UP000037035"/>
    </source>
</evidence>
<dbReference type="VEuPathDB" id="FungiDB:VP01_947g5"/>
<evidence type="ECO:0000256" key="5">
    <source>
        <dbReference type="SAM" id="Phobius"/>
    </source>
</evidence>
<keyword evidence="5" id="KW-0472">Membrane</keyword>
<reference evidence="7 8" key="1">
    <citation type="submission" date="2015-08" db="EMBL/GenBank/DDBJ databases">
        <title>Next Generation Sequencing and Analysis of the Genome of Puccinia sorghi L Schw, the Causal Agent of Maize Common Rust.</title>
        <authorList>
            <person name="Rochi L."/>
            <person name="Burguener G."/>
            <person name="Darino M."/>
            <person name="Turjanski A."/>
            <person name="Kreff E."/>
            <person name="Dieguez M.J."/>
            <person name="Sacco F."/>
        </authorList>
    </citation>
    <scope>NUCLEOTIDE SEQUENCE [LARGE SCALE GENOMIC DNA]</scope>
    <source>
        <strain evidence="7 8">RO10H11247</strain>
    </source>
</reference>
<feature type="compositionally biased region" description="Polar residues" evidence="4">
    <location>
        <begin position="82"/>
        <end position="95"/>
    </location>
</feature>
<proteinExistence type="predicted"/>
<dbReference type="EMBL" id="LAVV01015137">
    <property type="protein sequence ID" value="KNZ44138.1"/>
    <property type="molecule type" value="Genomic_DNA"/>
</dbReference>
<feature type="transmembrane region" description="Helical" evidence="5">
    <location>
        <begin position="436"/>
        <end position="459"/>
    </location>
</feature>
<evidence type="ECO:0000256" key="3">
    <source>
        <dbReference type="ARBA" id="ARBA00022833"/>
    </source>
</evidence>
<dbReference type="PANTHER" id="PTHR46347">
    <property type="entry name" value="RING/FYVE/PHD ZINC FINGER SUPERFAMILY PROTEIN"/>
    <property type="match status" value="1"/>
</dbReference>
<protein>
    <recommendedName>
        <fullName evidence="6">RING-CH-type domain-containing protein</fullName>
    </recommendedName>
</protein>
<feature type="transmembrane region" description="Helical" evidence="5">
    <location>
        <begin position="488"/>
        <end position="506"/>
    </location>
</feature>